<sequence length="208" mass="22948">MPKKYAAAEKAALIALFLADTDVPNPELTARYGVRLDKPGRDRLNTDGLITSQVDRRPFVHRITQGGIDWCEKELAAVEPTPASGGLGRVGFELLRVLVRYLRAQGSIYDVVHPGAARSLPEDLESLILHVWQDLAVKPRDWVRLARIRPQLNGADRSEVDETLLDMVRAGIAHLAPDSNRKVLTEADHTAAIRVGGEDNHLLAIEES</sequence>
<dbReference type="EMBL" id="PTIX01000017">
    <property type="protein sequence ID" value="PPK64829.1"/>
    <property type="molecule type" value="Genomic_DNA"/>
</dbReference>
<proteinExistence type="predicted"/>
<evidence type="ECO:0000313" key="1">
    <source>
        <dbReference type="EMBL" id="PPK64829.1"/>
    </source>
</evidence>
<keyword evidence="2" id="KW-1185">Reference proteome</keyword>
<name>A0A2S6GHY2_9PSEU</name>
<dbReference type="Proteomes" id="UP000239203">
    <property type="component" value="Unassembled WGS sequence"/>
</dbReference>
<dbReference type="RefSeq" id="WP_104481599.1">
    <property type="nucleotide sequence ID" value="NZ_CP154825.1"/>
</dbReference>
<dbReference type="AlphaFoldDB" id="A0A2S6GHY2"/>
<evidence type="ECO:0000313" key="2">
    <source>
        <dbReference type="Proteomes" id="UP000239203"/>
    </source>
</evidence>
<reference evidence="1 2" key="1">
    <citation type="submission" date="2018-02" db="EMBL/GenBank/DDBJ databases">
        <title>Genomic Encyclopedia of Archaeal and Bacterial Type Strains, Phase II (KMG-II): from individual species to whole genera.</title>
        <authorList>
            <person name="Goeker M."/>
        </authorList>
    </citation>
    <scope>NUCLEOTIDE SEQUENCE [LARGE SCALE GENOMIC DNA]</scope>
    <source>
        <strain evidence="1 2">YU 961-1</strain>
    </source>
</reference>
<protein>
    <submittedName>
        <fullName evidence="1">Uncharacterized protein</fullName>
    </submittedName>
</protein>
<gene>
    <name evidence="1" type="ORF">CLV40_11768</name>
</gene>
<dbReference type="OrthoDB" id="3822696at2"/>
<organism evidence="1 2">
    <name type="scientific">Actinokineospora auranticolor</name>
    <dbReference type="NCBI Taxonomy" id="155976"/>
    <lineage>
        <taxon>Bacteria</taxon>
        <taxon>Bacillati</taxon>
        <taxon>Actinomycetota</taxon>
        <taxon>Actinomycetes</taxon>
        <taxon>Pseudonocardiales</taxon>
        <taxon>Pseudonocardiaceae</taxon>
        <taxon>Actinokineospora</taxon>
    </lineage>
</organism>
<comment type="caution">
    <text evidence="1">The sequence shown here is derived from an EMBL/GenBank/DDBJ whole genome shotgun (WGS) entry which is preliminary data.</text>
</comment>
<accession>A0A2S6GHY2</accession>